<dbReference type="AlphaFoldDB" id="A0A3M2RJY0"/>
<proteinExistence type="predicted"/>
<dbReference type="InterPro" id="IPR000383">
    <property type="entry name" value="Xaa-Pro-like_dom"/>
</dbReference>
<evidence type="ECO:0000313" key="5">
    <source>
        <dbReference type="Proteomes" id="UP000265903"/>
    </source>
</evidence>
<dbReference type="Pfam" id="PF02129">
    <property type="entry name" value="Peptidase_S15"/>
    <property type="match status" value="1"/>
</dbReference>
<dbReference type="Proteomes" id="UP000265903">
    <property type="component" value="Unassembled WGS sequence"/>
</dbReference>
<feature type="domain" description="Xaa-Pro dipeptidyl-peptidase C-terminal" evidence="3">
    <location>
        <begin position="398"/>
        <end position="663"/>
    </location>
</feature>
<dbReference type="SMART" id="SM00939">
    <property type="entry name" value="PepX_C"/>
    <property type="match status" value="1"/>
</dbReference>
<dbReference type="GO" id="GO:0008239">
    <property type="term" value="F:dipeptidyl-peptidase activity"/>
    <property type="evidence" value="ECO:0007669"/>
    <property type="project" value="InterPro"/>
</dbReference>
<feature type="signal peptide" evidence="2">
    <location>
        <begin position="1"/>
        <end position="19"/>
    </location>
</feature>
<organism evidence="4 5">
    <name type="scientific">Marinobacter litoralis</name>
    <dbReference type="NCBI Taxonomy" id="187981"/>
    <lineage>
        <taxon>Bacteria</taxon>
        <taxon>Pseudomonadati</taxon>
        <taxon>Pseudomonadota</taxon>
        <taxon>Gammaproteobacteria</taxon>
        <taxon>Pseudomonadales</taxon>
        <taxon>Marinobacteraceae</taxon>
        <taxon>Marinobacter</taxon>
    </lineage>
</organism>
<dbReference type="SUPFAM" id="SSF53474">
    <property type="entry name" value="alpha/beta-Hydrolases"/>
    <property type="match status" value="1"/>
</dbReference>
<name>A0A3M2RJY0_9GAMM</name>
<dbReference type="EMBL" id="QMDL01000001">
    <property type="protein sequence ID" value="RMJ05627.1"/>
    <property type="molecule type" value="Genomic_DNA"/>
</dbReference>
<dbReference type="RefSeq" id="WP_114333133.1">
    <property type="nucleotide sequence ID" value="NZ_QMDL01000001.1"/>
</dbReference>
<comment type="caution">
    <text evidence="4">The sequence shown here is derived from an EMBL/GenBank/DDBJ whole genome shotgun (WGS) entry which is preliminary data.</text>
</comment>
<dbReference type="OrthoDB" id="9806163at2"/>
<evidence type="ECO:0000256" key="1">
    <source>
        <dbReference type="ARBA" id="ARBA00022801"/>
    </source>
</evidence>
<dbReference type="Gene3D" id="1.10.3020.10">
    <property type="entry name" value="alpha-amino acid ester hydrolase ( Helical cap domain)"/>
    <property type="match status" value="1"/>
</dbReference>
<sequence>MQKSSVWMSVILSLTLVLVGCNGESSGGPSDGATAEVTLDVETEVSADASARPQPVRQIMTLGNRQSESRLVDVYADDGRQWQPYERAPEFTHMVTLDNQTFTMSDGTELFAKVTVPGFGEGEAAPGPFPVVLTQTSYNTSFGQFVPQIGGANEFLVKRGYAHVVVDVRGTGNSGGSWAAFDEREQQDYLEVLNWVVDQEWAQDRIGLEGISYLGITSVLTAQHNHPAVKAAFPIVPIGDGYRDIVFTGGNVNATFIPLWLGMVTGFGLIPAEMAAIDPEVFSEAILERIVGALTGFQVPTIVKALAGEPETAYDSEFWAVRSPLEGADKINVPTFIVGGLFDLFQRSEPLWFEQLNGRVETKLLIGPWNHIEAAGVEFLGGGEANQHAVPDLDTLRLQWFDEYVMGLDTDVENQPDVTQYVLGLDEYDTTSHWPHPDMQAERFYLSPAESFVGPGQLQRQAPENDGKAFVAQHLLNGLCSSSLDQWTAGLGGMLSLPCTQDNSLAELAAAKYELPAGEEGLYLNGPMQADLWVSTTAKDVQVSVRLDIVNPNGTTTPVTNGLMTAGLNSVDETRSRFVNGEMIQPWHTFRLDDVQPYEPHEVRKVSVEIFASSAYVPPGSTLRVSVNTSNVAQGLPPLLTALNSLLGVMTLHTGPETPSSVVLPVVPSAKLDAMQAP</sequence>
<protein>
    <submittedName>
        <fullName evidence="4">Cocaine esterase</fullName>
        <ecNumber evidence="4">3.1.1.84</ecNumber>
    </submittedName>
</protein>
<keyword evidence="2" id="KW-0732">Signal</keyword>
<dbReference type="Gene3D" id="2.60.120.260">
    <property type="entry name" value="Galactose-binding domain-like"/>
    <property type="match status" value="1"/>
</dbReference>
<dbReference type="PROSITE" id="PS51257">
    <property type="entry name" value="PROKAR_LIPOPROTEIN"/>
    <property type="match status" value="1"/>
</dbReference>
<dbReference type="SUPFAM" id="SSF49785">
    <property type="entry name" value="Galactose-binding domain-like"/>
    <property type="match status" value="1"/>
</dbReference>
<dbReference type="NCBIfam" id="TIGR00976">
    <property type="entry name" value="CocE_NonD"/>
    <property type="match status" value="1"/>
</dbReference>
<dbReference type="InterPro" id="IPR029058">
    <property type="entry name" value="AB_hydrolase_fold"/>
</dbReference>
<evidence type="ECO:0000313" key="4">
    <source>
        <dbReference type="EMBL" id="RMJ05627.1"/>
    </source>
</evidence>
<dbReference type="InterPro" id="IPR008979">
    <property type="entry name" value="Galactose-bd-like_sf"/>
</dbReference>
<dbReference type="InterPro" id="IPR005674">
    <property type="entry name" value="CocE/Ser_esterase"/>
</dbReference>
<dbReference type="SMR" id="A0A3M2RJY0"/>
<keyword evidence="1 4" id="KW-0378">Hydrolase</keyword>
<dbReference type="Gene3D" id="3.40.50.1820">
    <property type="entry name" value="alpha/beta hydrolase"/>
    <property type="match status" value="1"/>
</dbReference>
<evidence type="ECO:0000259" key="3">
    <source>
        <dbReference type="SMART" id="SM00939"/>
    </source>
</evidence>
<feature type="chain" id="PRO_5018087178" evidence="2">
    <location>
        <begin position="20"/>
        <end position="678"/>
    </location>
</feature>
<reference evidence="4 5" key="1">
    <citation type="submission" date="2018-08" db="EMBL/GenBank/DDBJ databases">
        <title>Whole Genome Sequence of the Moderate Halophilic Marine Bacterium Marinobacter litoralis Sw-45.</title>
        <authorList>
            <person name="Musa H."/>
        </authorList>
    </citation>
    <scope>NUCLEOTIDE SEQUENCE [LARGE SCALE GENOMIC DNA]</scope>
    <source>
        <strain evidence="4 5">Sw-45</strain>
    </source>
</reference>
<dbReference type="Pfam" id="PF08530">
    <property type="entry name" value="PepX_C"/>
    <property type="match status" value="1"/>
</dbReference>
<evidence type="ECO:0000256" key="2">
    <source>
        <dbReference type="SAM" id="SignalP"/>
    </source>
</evidence>
<accession>A0A3M2RJY0</accession>
<gene>
    <name evidence="4" type="primary">cocE</name>
    <name evidence="4" type="ORF">DOQ08_00297</name>
</gene>
<dbReference type="EC" id="3.1.1.84" evidence="4"/>
<keyword evidence="5" id="KW-1185">Reference proteome</keyword>
<dbReference type="InterPro" id="IPR013736">
    <property type="entry name" value="Xaa-Pro_dipept_C"/>
</dbReference>